<accession>A0ABX5IQ84</accession>
<dbReference type="PANTHER" id="PTHR43277">
    <property type="entry name" value="ARGININE DECARBOXYLASE"/>
    <property type="match status" value="1"/>
</dbReference>
<protein>
    <submittedName>
        <fullName evidence="8">Lysine decarboxylase</fullName>
    </submittedName>
</protein>
<evidence type="ECO:0000259" key="6">
    <source>
        <dbReference type="Pfam" id="PF01276"/>
    </source>
</evidence>
<evidence type="ECO:0000256" key="5">
    <source>
        <dbReference type="ARBA" id="ARBA00023239"/>
    </source>
</evidence>
<dbReference type="InterPro" id="IPR015421">
    <property type="entry name" value="PyrdxlP-dep_Trfase_major"/>
</dbReference>
<keyword evidence="4" id="KW-0663">Pyridoxal phosphate</keyword>
<sequence>MSKPLTNKFNELLRQSPISLHVPGHKNMTIGQLEQLDFKMDMTEITGLDDLHQPEDVILKSMEGISKHPDYEAYYLVNGTTSGILSVIQGFSAQKGKYTMVRNAHKSVFHALELTCQNALLLEMDISLKTNQYLGPNLSKLPDEMQDTKLAIFTYPNYYGECFDISYTIMKLKEAGVPVLIDEAHGAHFGLEGFPSSSLNTGADYVVQSYHKSLPSLTMSSILFIHKNAPQRKNVIKYLTYFQSSSPSYLLMTSLELAHDFYKKYDSALFFEKRYELISTLKQIGLEVIEVDDPLKLNISGNGYTGFELQKLFEMEKIYIELADNNQILLVLPLWHEEDMYPFELLLERLKNINFEKRKANNKTEIEYLTEKGVYYSGEIDKIRNININKSVNKILATHIVPYPPGIPLMFKGEKITENMVKLMNYWQDSNLRVEGIKNHKIEIKDE</sequence>
<dbReference type="Gene3D" id="3.40.640.10">
    <property type="entry name" value="Type I PLP-dependent aspartate aminotransferase-like (Major domain)"/>
    <property type="match status" value="1"/>
</dbReference>
<feature type="domain" description="Orn/Lys/Arg decarboxylases family 1 pyridoxal-P attachment site" evidence="6">
    <location>
        <begin position="4"/>
        <end position="266"/>
    </location>
</feature>
<comment type="cofactor">
    <cofactor evidence="1">
        <name>pyridoxal 5'-phosphate</name>
        <dbReference type="ChEBI" id="CHEBI:597326"/>
    </cofactor>
</comment>
<dbReference type="InterPro" id="IPR008286">
    <property type="entry name" value="Prn/Lys/Arg_de-COase_C"/>
</dbReference>
<evidence type="ECO:0000259" key="7">
    <source>
        <dbReference type="Pfam" id="PF03711"/>
    </source>
</evidence>
<dbReference type="SUPFAM" id="SSF53383">
    <property type="entry name" value="PLP-dependent transferases"/>
    <property type="match status" value="1"/>
</dbReference>
<dbReference type="PANTHER" id="PTHR43277:SF3">
    <property type="entry name" value="DECARBOXYLASE, PUTATIVE-RELATED"/>
    <property type="match status" value="1"/>
</dbReference>
<evidence type="ECO:0000256" key="2">
    <source>
        <dbReference type="ARBA" id="ARBA00010671"/>
    </source>
</evidence>
<dbReference type="InterPro" id="IPR052357">
    <property type="entry name" value="Orn_Lys_Arg_decarboxylase-I"/>
</dbReference>
<evidence type="ECO:0000256" key="4">
    <source>
        <dbReference type="ARBA" id="ARBA00022898"/>
    </source>
</evidence>
<dbReference type="Pfam" id="PF01276">
    <property type="entry name" value="OKR_DC_1"/>
    <property type="match status" value="1"/>
</dbReference>
<evidence type="ECO:0000313" key="8">
    <source>
        <dbReference type="EMBL" id="PTI69739.1"/>
    </source>
</evidence>
<keyword evidence="3" id="KW-0210">Decarboxylase</keyword>
<dbReference type="Pfam" id="PF03711">
    <property type="entry name" value="OKR_DC_1_C"/>
    <property type="match status" value="1"/>
</dbReference>
<comment type="similarity">
    <text evidence="2">Belongs to the Orn/Lys/Arg decarboxylase class-I family.</text>
</comment>
<name>A0ABX5IQ84_9STAP</name>
<dbReference type="InterPro" id="IPR015424">
    <property type="entry name" value="PyrdxlP-dep_Trfase"/>
</dbReference>
<dbReference type="EMBL" id="PZFR01000013">
    <property type="protein sequence ID" value="PTI69739.1"/>
    <property type="molecule type" value="Genomic_DNA"/>
</dbReference>
<dbReference type="Gene3D" id="3.90.105.10">
    <property type="entry name" value="Molybdopterin biosynthesis moea protein, domain 2"/>
    <property type="match status" value="1"/>
</dbReference>
<comment type="caution">
    <text evidence="8">The sequence shown here is derived from an EMBL/GenBank/DDBJ whole genome shotgun (WGS) entry which is preliminary data.</text>
</comment>
<gene>
    <name evidence="8" type="ORF">BU057_04045</name>
</gene>
<reference evidence="8 9" key="1">
    <citation type="journal article" date="2016" name="Front. Microbiol.">
        <title>Comprehensive Phylogenetic Analysis of Bovine Non-aureus Staphylococci Species Based on Whole-Genome Sequencing.</title>
        <authorList>
            <person name="Naushad S."/>
            <person name="Barkema H.W."/>
            <person name="Luby C."/>
            <person name="Condas L.A."/>
            <person name="Nobrega D.B."/>
            <person name="Carson D.A."/>
            <person name="De Buck J."/>
        </authorList>
    </citation>
    <scope>NUCLEOTIDE SEQUENCE [LARGE SCALE GENOMIC DNA]</scope>
    <source>
        <strain evidence="8 9">SNUC 1084</strain>
    </source>
</reference>
<dbReference type="SUPFAM" id="SSF55904">
    <property type="entry name" value="Ornithine decarboxylase C-terminal domain"/>
    <property type="match status" value="1"/>
</dbReference>
<evidence type="ECO:0000313" key="9">
    <source>
        <dbReference type="Proteomes" id="UP000240859"/>
    </source>
</evidence>
<dbReference type="Proteomes" id="UP000240859">
    <property type="component" value="Unassembled WGS sequence"/>
</dbReference>
<evidence type="ECO:0000256" key="3">
    <source>
        <dbReference type="ARBA" id="ARBA00022793"/>
    </source>
</evidence>
<evidence type="ECO:0000256" key="1">
    <source>
        <dbReference type="ARBA" id="ARBA00001933"/>
    </source>
</evidence>
<organism evidence="8 9">
    <name type="scientific">Staphylococcus succinus</name>
    <dbReference type="NCBI Taxonomy" id="61015"/>
    <lineage>
        <taxon>Bacteria</taxon>
        <taxon>Bacillati</taxon>
        <taxon>Bacillota</taxon>
        <taxon>Bacilli</taxon>
        <taxon>Bacillales</taxon>
        <taxon>Staphylococcaceae</taxon>
        <taxon>Staphylococcus</taxon>
    </lineage>
</organism>
<keyword evidence="5" id="KW-0456">Lyase</keyword>
<dbReference type="RefSeq" id="WP_107600602.1">
    <property type="nucleotide sequence ID" value="NZ_CP195802.1"/>
</dbReference>
<dbReference type="InterPro" id="IPR036633">
    <property type="entry name" value="Prn/Lys/Arg_de-COase_C_sf"/>
</dbReference>
<proteinExistence type="inferred from homology"/>
<dbReference type="InterPro" id="IPR000310">
    <property type="entry name" value="Orn/Lys/Arg_deCO2ase_major_dom"/>
</dbReference>
<keyword evidence="9" id="KW-1185">Reference proteome</keyword>
<feature type="domain" description="Orn/Lys/Arg decarboxylase C-terminal" evidence="7">
    <location>
        <begin position="377"/>
        <end position="428"/>
    </location>
</feature>